<dbReference type="Gene3D" id="1.25.40.10">
    <property type="entry name" value="Tetratricopeptide repeat domain"/>
    <property type="match status" value="1"/>
</dbReference>
<dbReference type="InterPro" id="IPR053185">
    <property type="entry name" value="SET_domain_protein"/>
</dbReference>
<keyword evidence="3" id="KW-1185">Reference proteome</keyword>
<accession>A0A9P6GEQ1</accession>
<dbReference type="InterPro" id="IPR001214">
    <property type="entry name" value="SET_dom"/>
</dbReference>
<dbReference type="Proteomes" id="UP000756921">
    <property type="component" value="Unassembled WGS sequence"/>
</dbReference>
<dbReference type="CDD" id="cd20071">
    <property type="entry name" value="SET_SMYD"/>
    <property type="match status" value="1"/>
</dbReference>
<sequence length="271" mass="30342">MYEVRTMGGKGLGLVATCNIPKGARIISETAIFEMPRNSINPTTVHKWILKCLEKLDDEKRKAFYDLHNAHGGEVETALGIARTNALPLGSNATEGGLFLGASRINHSCCHNAQNTWNANLNQLTIHAFKDIKEGEEICISYLDGSEDYQTRQRDLQARFCFSCTCDLCSLSPSKRQRSDKRLNEITRLDEIIGDGMSIVTTPIACLYHARRVLELLKEEQIEDARIPRLYYDAFQIAIANGDEARAKVFTERAYATRVILEGEDSPEAVD</sequence>
<reference evidence="2" key="1">
    <citation type="journal article" date="2020" name="Mol. Plant Microbe Interact.">
        <title>Genome Sequence of the Biocontrol Agent Coniothyrium minitans strain Conio (IMI 134523).</title>
        <authorList>
            <person name="Patel D."/>
            <person name="Shittu T.A."/>
            <person name="Baroncelli R."/>
            <person name="Muthumeenakshi S."/>
            <person name="Osborne T.H."/>
            <person name="Janganan T.K."/>
            <person name="Sreenivasaprasad S."/>
        </authorList>
    </citation>
    <scope>NUCLEOTIDE SEQUENCE</scope>
    <source>
        <strain evidence="2">Conio</strain>
    </source>
</reference>
<protein>
    <submittedName>
        <fullName evidence="2">Set domain-containing protein 5</fullName>
    </submittedName>
</protein>
<name>A0A9P6GEQ1_9PLEO</name>
<dbReference type="InterPro" id="IPR046341">
    <property type="entry name" value="SET_dom_sf"/>
</dbReference>
<dbReference type="AlphaFoldDB" id="A0A9P6GEQ1"/>
<feature type="domain" description="SET" evidence="1">
    <location>
        <begin position="1"/>
        <end position="143"/>
    </location>
</feature>
<dbReference type="PROSITE" id="PS50280">
    <property type="entry name" value="SET"/>
    <property type="match status" value="1"/>
</dbReference>
<dbReference type="InterPro" id="IPR011990">
    <property type="entry name" value="TPR-like_helical_dom_sf"/>
</dbReference>
<organism evidence="2 3">
    <name type="scientific">Paraphaeosphaeria minitans</name>
    <dbReference type="NCBI Taxonomy" id="565426"/>
    <lineage>
        <taxon>Eukaryota</taxon>
        <taxon>Fungi</taxon>
        <taxon>Dikarya</taxon>
        <taxon>Ascomycota</taxon>
        <taxon>Pezizomycotina</taxon>
        <taxon>Dothideomycetes</taxon>
        <taxon>Pleosporomycetidae</taxon>
        <taxon>Pleosporales</taxon>
        <taxon>Massarineae</taxon>
        <taxon>Didymosphaeriaceae</taxon>
        <taxon>Paraphaeosphaeria</taxon>
    </lineage>
</organism>
<dbReference type="PANTHER" id="PTHR47332">
    <property type="entry name" value="SET DOMAIN-CONTAINING PROTEIN 5"/>
    <property type="match status" value="1"/>
</dbReference>
<dbReference type="SMART" id="SM00317">
    <property type="entry name" value="SET"/>
    <property type="match status" value="1"/>
</dbReference>
<proteinExistence type="predicted"/>
<comment type="caution">
    <text evidence="2">The sequence shown here is derived from an EMBL/GenBank/DDBJ whole genome shotgun (WGS) entry which is preliminary data.</text>
</comment>
<dbReference type="OrthoDB" id="265717at2759"/>
<dbReference type="Gene3D" id="2.170.270.10">
    <property type="entry name" value="SET domain"/>
    <property type="match status" value="1"/>
</dbReference>
<gene>
    <name evidence="2" type="ORF">PMIN01_08204</name>
</gene>
<dbReference type="SUPFAM" id="SSF82199">
    <property type="entry name" value="SET domain"/>
    <property type="match status" value="1"/>
</dbReference>
<dbReference type="Pfam" id="PF00856">
    <property type="entry name" value="SET"/>
    <property type="match status" value="1"/>
</dbReference>
<evidence type="ECO:0000313" key="2">
    <source>
        <dbReference type="EMBL" id="KAF9733861.1"/>
    </source>
</evidence>
<dbReference type="PANTHER" id="PTHR47332:SF4">
    <property type="entry name" value="SET DOMAIN-CONTAINING PROTEIN 5"/>
    <property type="match status" value="1"/>
</dbReference>
<evidence type="ECO:0000259" key="1">
    <source>
        <dbReference type="PROSITE" id="PS50280"/>
    </source>
</evidence>
<evidence type="ECO:0000313" key="3">
    <source>
        <dbReference type="Proteomes" id="UP000756921"/>
    </source>
</evidence>
<dbReference type="EMBL" id="WJXW01000008">
    <property type="protein sequence ID" value="KAF9733861.1"/>
    <property type="molecule type" value="Genomic_DNA"/>
</dbReference>